<dbReference type="InterPro" id="IPR011701">
    <property type="entry name" value="MFS"/>
</dbReference>
<evidence type="ECO:0000256" key="3">
    <source>
        <dbReference type="ARBA" id="ARBA00022475"/>
    </source>
</evidence>
<organism evidence="9 10">
    <name type="scientific">Streptomyces siamensis</name>
    <dbReference type="NCBI Taxonomy" id="1274986"/>
    <lineage>
        <taxon>Bacteria</taxon>
        <taxon>Bacillati</taxon>
        <taxon>Actinomycetota</taxon>
        <taxon>Actinomycetes</taxon>
        <taxon>Kitasatosporales</taxon>
        <taxon>Streptomycetaceae</taxon>
        <taxon>Streptomyces</taxon>
    </lineage>
</organism>
<dbReference type="Proteomes" id="UP001501759">
    <property type="component" value="Unassembled WGS sequence"/>
</dbReference>
<feature type="transmembrane region" description="Helical" evidence="7">
    <location>
        <begin position="99"/>
        <end position="123"/>
    </location>
</feature>
<keyword evidence="4 7" id="KW-0812">Transmembrane</keyword>
<dbReference type="InterPro" id="IPR036259">
    <property type="entry name" value="MFS_trans_sf"/>
</dbReference>
<sequence>MGELLTTPRMRLYFLGNSLSQIGDHALWLAAGIWVKELTGSTSMAGLCLFFLSAGTLLSPLTGLLVDRVRRKPLILVTNSVTGLLVLSLTLVHRADQVWMIYAVMFLYGLSGTISGSATAALLPMMVPKELLGRANGISQALLQGQRLIAPALGVGLLALYGGSAVALLDAASFAVGVACWALIDVDEDRPSPSGTHWPRETAAGFAFLVRTPVLRQLTVTLTAGIFVMGFFETLGIAIVTTGLHHSPSWAGVIVTAMGITGVIGGLSAGVLVERLGPGRLTAAGLAVTGVCALVLAVPDDAVVIAGSGLLGLGLPFVTVGAITAMQLNTPNELMGRVAGVDNFLVSGGQSLGIATGAALMSVLPYRDLCYLVAGVLALATLYLTTRPEQRHGAVTAARTASTGGATVTTGGTTVSRRLVPLPLRRRRP</sequence>
<dbReference type="RefSeq" id="WP_345655938.1">
    <property type="nucleotide sequence ID" value="NZ_BAABKB010000028.1"/>
</dbReference>
<dbReference type="CDD" id="cd06173">
    <property type="entry name" value="MFS_MefA_like"/>
    <property type="match status" value="1"/>
</dbReference>
<keyword evidence="6 7" id="KW-0472">Membrane</keyword>
<comment type="subcellular location">
    <subcellularLocation>
        <location evidence="1">Cell membrane</location>
        <topology evidence="1">Multi-pass membrane protein</topology>
    </subcellularLocation>
</comment>
<evidence type="ECO:0000259" key="8">
    <source>
        <dbReference type="PROSITE" id="PS50850"/>
    </source>
</evidence>
<evidence type="ECO:0000256" key="7">
    <source>
        <dbReference type="SAM" id="Phobius"/>
    </source>
</evidence>
<keyword evidence="3" id="KW-1003">Cell membrane</keyword>
<protein>
    <submittedName>
        <fullName evidence="9">MFS transporter</fullName>
    </submittedName>
</protein>
<keyword evidence="2" id="KW-0813">Transport</keyword>
<evidence type="ECO:0000256" key="2">
    <source>
        <dbReference type="ARBA" id="ARBA00022448"/>
    </source>
</evidence>
<comment type="caution">
    <text evidence="9">The sequence shown here is derived from an EMBL/GenBank/DDBJ whole genome shotgun (WGS) entry which is preliminary data.</text>
</comment>
<dbReference type="InterPro" id="IPR020846">
    <property type="entry name" value="MFS_dom"/>
</dbReference>
<evidence type="ECO:0000256" key="6">
    <source>
        <dbReference type="ARBA" id="ARBA00023136"/>
    </source>
</evidence>
<gene>
    <name evidence="9" type="ORF">GCM10023335_60140</name>
</gene>
<keyword evidence="5 7" id="KW-1133">Transmembrane helix</keyword>
<feature type="transmembrane region" description="Helical" evidence="7">
    <location>
        <begin position="12"/>
        <end position="35"/>
    </location>
</feature>
<dbReference type="Pfam" id="PF07690">
    <property type="entry name" value="MFS_1"/>
    <property type="match status" value="1"/>
</dbReference>
<feature type="transmembrane region" description="Helical" evidence="7">
    <location>
        <begin position="344"/>
        <end position="363"/>
    </location>
</feature>
<dbReference type="Gene3D" id="1.20.1250.20">
    <property type="entry name" value="MFS general substrate transporter like domains"/>
    <property type="match status" value="1"/>
</dbReference>
<name>A0ABP9JBU9_9ACTN</name>
<keyword evidence="10" id="KW-1185">Reference proteome</keyword>
<reference evidence="10" key="1">
    <citation type="journal article" date="2019" name="Int. J. Syst. Evol. Microbiol.">
        <title>The Global Catalogue of Microorganisms (GCM) 10K type strain sequencing project: providing services to taxonomists for standard genome sequencing and annotation.</title>
        <authorList>
            <consortium name="The Broad Institute Genomics Platform"/>
            <consortium name="The Broad Institute Genome Sequencing Center for Infectious Disease"/>
            <person name="Wu L."/>
            <person name="Ma J."/>
        </authorList>
    </citation>
    <scope>NUCLEOTIDE SEQUENCE [LARGE SCALE GENOMIC DNA]</scope>
    <source>
        <strain evidence="10">JCM 18409</strain>
    </source>
</reference>
<evidence type="ECO:0000256" key="4">
    <source>
        <dbReference type="ARBA" id="ARBA00022692"/>
    </source>
</evidence>
<evidence type="ECO:0000313" key="9">
    <source>
        <dbReference type="EMBL" id="GAA5025462.1"/>
    </source>
</evidence>
<feature type="transmembrane region" description="Helical" evidence="7">
    <location>
        <begin position="304"/>
        <end position="323"/>
    </location>
</feature>
<dbReference type="PANTHER" id="PTHR43266:SF2">
    <property type="entry name" value="MAJOR FACILITATOR SUPERFAMILY (MFS) PROFILE DOMAIN-CONTAINING PROTEIN"/>
    <property type="match status" value="1"/>
</dbReference>
<accession>A0ABP9JBU9</accession>
<feature type="transmembrane region" description="Helical" evidence="7">
    <location>
        <begin position="280"/>
        <end position="298"/>
    </location>
</feature>
<proteinExistence type="predicted"/>
<feature type="transmembrane region" description="Helical" evidence="7">
    <location>
        <begin position="41"/>
        <end position="66"/>
    </location>
</feature>
<dbReference type="PANTHER" id="PTHR43266">
    <property type="entry name" value="MACROLIDE-EFFLUX PROTEIN"/>
    <property type="match status" value="1"/>
</dbReference>
<feature type="transmembrane region" description="Helical" evidence="7">
    <location>
        <begin position="250"/>
        <end position="273"/>
    </location>
</feature>
<dbReference type="EMBL" id="BAABKB010000028">
    <property type="protein sequence ID" value="GAA5025462.1"/>
    <property type="molecule type" value="Genomic_DNA"/>
</dbReference>
<evidence type="ECO:0000313" key="10">
    <source>
        <dbReference type="Proteomes" id="UP001501759"/>
    </source>
</evidence>
<feature type="transmembrane region" description="Helical" evidence="7">
    <location>
        <begin position="73"/>
        <end position="93"/>
    </location>
</feature>
<dbReference type="PROSITE" id="PS50850">
    <property type="entry name" value="MFS"/>
    <property type="match status" value="1"/>
</dbReference>
<evidence type="ECO:0000256" key="1">
    <source>
        <dbReference type="ARBA" id="ARBA00004651"/>
    </source>
</evidence>
<feature type="transmembrane region" description="Helical" evidence="7">
    <location>
        <begin position="369"/>
        <end position="386"/>
    </location>
</feature>
<dbReference type="SUPFAM" id="SSF103473">
    <property type="entry name" value="MFS general substrate transporter"/>
    <property type="match status" value="1"/>
</dbReference>
<feature type="transmembrane region" description="Helical" evidence="7">
    <location>
        <begin position="218"/>
        <end position="244"/>
    </location>
</feature>
<feature type="domain" description="Major facilitator superfamily (MFS) profile" evidence="8">
    <location>
        <begin position="1"/>
        <end position="392"/>
    </location>
</feature>
<evidence type="ECO:0000256" key="5">
    <source>
        <dbReference type="ARBA" id="ARBA00022989"/>
    </source>
</evidence>